<dbReference type="SUPFAM" id="SSF53850">
    <property type="entry name" value="Periplasmic binding protein-like II"/>
    <property type="match status" value="1"/>
</dbReference>
<name>X1MC72_9ZZZZ</name>
<comment type="caution">
    <text evidence="1">The sequence shown here is derived from an EMBL/GenBank/DDBJ whole genome shotgun (WGS) entry which is preliminary data.</text>
</comment>
<gene>
    <name evidence="1" type="ORF">S06H3_26427</name>
</gene>
<sequence>MRNKKLVLMVIFSLLIVLCTSSISLLAAEKYINGIDADYPPFAYIDEKGNPAGFDVEC</sequence>
<proteinExistence type="predicted"/>
<protein>
    <submittedName>
        <fullName evidence="1">Uncharacterized protein</fullName>
    </submittedName>
</protein>
<reference evidence="1" key="1">
    <citation type="journal article" date="2014" name="Front. Microbiol.">
        <title>High frequency of phylogenetically diverse reductive dehalogenase-homologous genes in deep subseafloor sedimentary metagenomes.</title>
        <authorList>
            <person name="Kawai M."/>
            <person name="Futagami T."/>
            <person name="Toyoda A."/>
            <person name="Takaki Y."/>
            <person name="Nishi S."/>
            <person name="Hori S."/>
            <person name="Arai W."/>
            <person name="Tsubouchi T."/>
            <person name="Morono Y."/>
            <person name="Uchiyama I."/>
            <person name="Ito T."/>
            <person name="Fujiyama A."/>
            <person name="Inagaki F."/>
            <person name="Takami H."/>
        </authorList>
    </citation>
    <scope>NUCLEOTIDE SEQUENCE</scope>
    <source>
        <strain evidence="1">Expedition CK06-06</strain>
    </source>
</reference>
<evidence type="ECO:0000313" key="1">
    <source>
        <dbReference type="EMBL" id="GAI28878.1"/>
    </source>
</evidence>
<dbReference type="EMBL" id="BARV01015274">
    <property type="protein sequence ID" value="GAI28878.1"/>
    <property type="molecule type" value="Genomic_DNA"/>
</dbReference>
<organism evidence="1">
    <name type="scientific">marine sediment metagenome</name>
    <dbReference type="NCBI Taxonomy" id="412755"/>
    <lineage>
        <taxon>unclassified sequences</taxon>
        <taxon>metagenomes</taxon>
        <taxon>ecological metagenomes</taxon>
    </lineage>
</organism>
<dbReference type="Gene3D" id="3.40.190.10">
    <property type="entry name" value="Periplasmic binding protein-like II"/>
    <property type="match status" value="1"/>
</dbReference>
<dbReference type="AlphaFoldDB" id="X1MC72"/>
<accession>X1MC72</accession>